<dbReference type="InterPro" id="IPR000315">
    <property type="entry name" value="Znf_B-box"/>
</dbReference>
<dbReference type="RefSeq" id="XP_020431016.1">
    <property type="nucleotide sequence ID" value="XM_020579177.1"/>
</dbReference>
<organism evidence="3 4">
    <name type="scientific">Heterostelium pallidum (strain ATCC 26659 / Pp 5 / PN500)</name>
    <name type="common">Cellular slime mold</name>
    <name type="synonym">Polysphondylium pallidum</name>
    <dbReference type="NCBI Taxonomy" id="670386"/>
    <lineage>
        <taxon>Eukaryota</taxon>
        <taxon>Amoebozoa</taxon>
        <taxon>Evosea</taxon>
        <taxon>Eumycetozoa</taxon>
        <taxon>Dictyostelia</taxon>
        <taxon>Acytosteliales</taxon>
        <taxon>Acytosteliaceae</taxon>
        <taxon>Heterostelium</taxon>
    </lineage>
</organism>
<dbReference type="Proteomes" id="UP000001396">
    <property type="component" value="Unassembled WGS sequence"/>
</dbReference>
<protein>
    <recommendedName>
        <fullName evidence="2">B box-type domain-containing protein</fullName>
    </recommendedName>
</protein>
<dbReference type="AlphaFoldDB" id="D3BHZ2"/>
<sequence>MNKNSNNSNNNYINQITETKCSEHEKEFEYLCFTCNSILCSKCFFNHYKSNKDHDVESIDEIKKNLNNLSNNDYSYLNNSNHNYKTDNYIQNRINYIWTSIKRLSYQYTSLGDKVTEISNHFEKLHQFLIVEEHRLKKPISIDQDTVKEDLDKQLNELKSIINIINFNNNNINKKEVELDDDNQVKSIVEDTTDLYSISTINS</sequence>
<keyword evidence="1" id="KW-0479">Metal-binding</keyword>
<dbReference type="SUPFAM" id="SSF57845">
    <property type="entry name" value="B-box zinc-binding domain"/>
    <property type="match status" value="1"/>
</dbReference>
<keyword evidence="1" id="KW-0862">Zinc</keyword>
<dbReference type="Pfam" id="PF00643">
    <property type="entry name" value="zf-B_box"/>
    <property type="match status" value="1"/>
</dbReference>
<evidence type="ECO:0000313" key="3">
    <source>
        <dbReference type="EMBL" id="EFA78892.1"/>
    </source>
</evidence>
<accession>D3BHZ2</accession>
<dbReference type="FunCoup" id="D3BHZ2">
    <property type="interactions" value="49"/>
</dbReference>
<evidence type="ECO:0000259" key="2">
    <source>
        <dbReference type="PROSITE" id="PS50119"/>
    </source>
</evidence>
<dbReference type="Gene3D" id="3.30.160.60">
    <property type="entry name" value="Classic Zinc Finger"/>
    <property type="match status" value="1"/>
</dbReference>
<name>D3BHZ2_HETP5</name>
<keyword evidence="4" id="KW-1185">Reference proteome</keyword>
<reference evidence="3 4" key="1">
    <citation type="journal article" date="2011" name="Genome Res.">
        <title>Phylogeny-wide analysis of social amoeba genomes highlights ancient origins for complex intercellular communication.</title>
        <authorList>
            <person name="Heidel A.J."/>
            <person name="Lawal H.M."/>
            <person name="Felder M."/>
            <person name="Schilde C."/>
            <person name="Helps N.R."/>
            <person name="Tunggal B."/>
            <person name="Rivero F."/>
            <person name="John U."/>
            <person name="Schleicher M."/>
            <person name="Eichinger L."/>
            <person name="Platzer M."/>
            <person name="Noegel A.A."/>
            <person name="Schaap P."/>
            <person name="Gloeckner G."/>
        </authorList>
    </citation>
    <scope>NUCLEOTIDE SEQUENCE [LARGE SCALE GENOMIC DNA]</scope>
    <source>
        <strain evidence="4">ATCC 26659 / Pp 5 / PN500</strain>
    </source>
</reference>
<keyword evidence="1" id="KW-0863">Zinc-finger</keyword>
<dbReference type="EMBL" id="ADBJ01000037">
    <property type="protein sequence ID" value="EFA78892.1"/>
    <property type="molecule type" value="Genomic_DNA"/>
</dbReference>
<proteinExistence type="predicted"/>
<dbReference type="InParanoid" id="D3BHZ2"/>
<gene>
    <name evidence="3" type="ORF">PPL_08360</name>
</gene>
<evidence type="ECO:0000256" key="1">
    <source>
        <dbReference type="PROSITE-ProRule" id="PRU00024"/>
    </source>
</evidence>
<evidence type="ECO:0000313" key="4">
    <source>
        <dbReference type="Proteomes" id="UP000001396"/>
    </source>
</evidence>
<comment type="caution">
    <text evidence="3">The sequence shown here is derived from an EMBL/GenBank/DDBJ whole genome shotgun (WGS) entry which is preliminary data.</text>
</comment>
<feature type="domain" description="B box-type" evidence="2">
    <location>
        <begin position="16"/>
        <end position="59"/>
    </location>
</feature>
<dbReference type="PROSITE" id="PS50119">
    <property type="entry name" value="ZF_BBOX"/>
    <property type="match status" value="1"/>
</dbReference>
<dbReference type="GeneID" id="31363840"/>
<dbReference type="GO" id="GO:0008270">
    <property type="term" value="F:zinc ion binding"/>
    <property type="evidence" value="ECO:0007669"/>
    <property type="project" value="UniProtKB-KW"/>
</dbReference>